<keyword evidence="1" id="KW-0472">Membrane</keyword>
<name>A0A177FFY0_9EURO</name>
<evidence type="ECO:0000313" key="2">
    <source>
        <dbReference type="EMBL" id="OAG43125.1"/>
    </source>
</evidence>
<organism evidence="2 3">
    <name type="scientific">Fonsecaea monophora</name>
    <dbReference type="NCBI Taxonomy" id="254056"/>
    <lineage>
        <taxon>Eukaryota</taxon>
        <taxon>Fungi</taxon>
        <taxon>Dikarya</taxon>
        <taxon>Ascomycota</taxon>
        <taxon>Pezizomycotina</taxon>
        <taxon>Eurotiomycetes</taxon>
        <taxon>Chaetothyriomycetidae</taxon>
        <taxon>Chaetothyriales</taxon>
        <taxon>Herpotrichiellaceae</taxon>
        <taxon>Fonsecaea</taxon>
    </lineage>
</organism>
<dbReference type="GeneID" id="34597918"/>
<keyword evidence="1" id="KW-0812">Transmembrane</keyword>
<proteinExistence type="predicted"/>
<dbReference type="AlphaFoldDB" id="A0A177FFY0"/>
<gene>
    <name evidence="2" type="ORF">AYO21_02744</name>
</gene>
<keyword evidence="3" id="KW-1185">Reference proteome</keyword>
<accession>A0A177FFY0</accession>
<evidence type="ECO:0000313" key="3">
    <source>
        <dbReference type="Proteomes" id="UP000077002"/>
    </source>
</evidence>
<protein>
    <submittedName>
        <fullName evidence="2">Uncharacterized protein</fullName>
    </submittedName>
</protein>
<keyword evidence="1" id="KW-1133">Transmembrane helix</keyword>
<evidence type="ECO:0000256" key="1">
    <source>
        <dbReference type="SAM" id="Phobius"/>
    </source>
</evidence>
<sequence>MVKGIVTGIVKGTSDFAGSVDLVVVVTTVVNVADVDANVDADVRCEHHHALSNLSNQYFVPLTIDRSIDRSATGHAMAVKNMLQTGHLLNAFTRKWGNGIILLLPPGFDKLSVSIFYLLLFYYIRATNNT</sequence>
<dbReference type="RefSeq" id="XP_022515077.1">
    <property type="nucleotide sequence ID" value="XM_022652721.1"/>
</dbReference>
<reference evidence="2 3" key="1">
    <citation type="submission" date="2016-03" db="EMBL/GenBank/DDBJ databases">
        <title>Draft genome sequence of the Fonsecaea monophora CBS 269.37.</title>
        <authorList>
            <person name="Bombassaro A."/>
            <person name="Vinicius W.A."/>
            <person name="De Hoog S."/>
            <person name="Sun J."/>
            <person name="Souza E.M."/>
            <person name="Raittz R.T."/>
            <person name="Costa F."/>
            <person name="Leao A.C."/>
            <person name="Tadra-Sfeir M.Z."/>
            <person name="Baura V."/>
            <person name="Balsanelli E."/>
            <person name="Pedrosa F.O."/>
            <person name="Moreno L.F."/>
            <person name="Steffens M.B."/>
            <person name="Xi L."/>
            <person name="Bocca A.L."/>
            <person name="Felipe M.S."/>
            <person name="Teixeira M."/>
            <person name="Telles Filho F.Q."/>
            <person name="Azevedo C.M."/>
            <person name="Gomes R."/>
            <person name="Vicente V.A."/>
        </authorList>
    </citation>
    <scope>NUCLEOTIDE SEQUENCE [LARGE SCALE GENOMIC DNA]</scope>
    <source>
        <strain evidence="2 3">CBS 269.37</strain>
    </source>
</reference>
<feature type="transmembrane region" description="Helical" evidence="1">
    <location>
        <begin position="100"/>
        <end position="124"/>
    </location>
</feature>
<comment type="caution">
    <text evidence="2">The sequence shown here is derived from an EMBL/GenBank/DDBJ whole genome shotgun (WGS) entry which is preliminary data.</text>
</comment>
<dbReference type="EMBL" id="LVKK01000012">
    <property type="protein sequence ID" value="OAG43125.1"/>
    <property type="molecule type" value="Genomic_DNA"/>
</dbReference>
<dbReference type="Proteomes" id="UP000077002">
    <property type="component" value="Unassembled WGS sequence"/>
</dbReference>